<evidence type="ECO:0000313" key="3">
    <source>
        <dbReference type="Proteomes" id="UP000268093"/>
    </source>
</evidence>
<dbReference type="AlphaFoldDB" id="A0A433DLK6"/>
<keyword evidence="3" id="KW-1185">Reference proteome</keyword>
<feature type="compositionally biased region" description="Basic residues" evidence="1">
    <location>
        <begin position="187"/>
        <end position="199"/>
    </location>
</feature>
<gene>
    <name evidence="2" type="ORF">BC936DRAFT_146268</name>
</gene>
<dbReference type="Proteomes" id="UP000268093">
    <property type="component" value="Unassembled WGS sequence"/>
</dbReference>
<evidence type="ECO:0000256" key="1">
    <source>
        <dbReference type="SAM" id="MobiDB-lite"/>
    </source>
</evidence>
<feature type="compositionally biased region" description="Acidic residues" evidence="1">
    <location>
        <begin position="258"/>
        <end position="270"/>
    </location>
</feature>
<organism evidence="2 3">
    <name type="scientific">Jimgerdemannia flammicorona</name>
    <dbReference type="NCBI Taxonomy" id="994334"/>
    <lineage>
        <taxon>Eukaryota</taxon>
        <taxon>Fungi</taxon>
        <taxon>Fungi incertae sedis</taxon>
        <taxon>Mucoromycota</taxon>
        <taxon>Mucoromycotina</taxon>
        <taxon>Endogonomycetes</taxon>
        <taxon>Endogonales</taxon>
        <taxon>Endogonaceae</taxon>
        <taxon>Jimgerdemannia</taxon>
    </lineage>
</organism>
<accession>A0A433DLK6</accession>
<protein>
    <submittedName>
        <fullName evidence="2">Uncharacterized protein</fullName>
    </submittedName>
</protein>
<evidence type="ECO:0000313" key="2">
    <source>
        <dbReference type="EMBL" id="RUP51743.1"/>
    </source>
</evidence>
<feature type="compositionally biased region" description="Acidic residues" evidence="1">
    <location>
        <begin position="47"/>
        <end position="70"/>
    </location>
</feature>
<name>A0A433DLK6_9FUNG</name>
<dbReference type="EMBL" id="RBNI01000510">
    <property type="protein sequence ID" value="RUP51743.1"/>
    <property type="molecule type" value="Genomic_DNA"/>
</dbReference>
<proteinExistence type="predicted"/>
<feature type="compositionally biased region" description="Basic and acidic residues" evidence="1">
    <location>
        <begin position="203"/>
        <end position="233"/>
    </location>
</feature>
<dbReference type="OrthoDB" id="2366687at2759"/>
<feature type="region of interest" description="Disordered" evidence="1">
    <location>
        <begin position="24"/>
        <end position="79"/>
    </location>
</feature>
<feature type="compositionally biased region" description="Acidic residues" evidence="1">
    <location>
        <begin position="234"/>
        <end position="243"/>
    </location>
</feature>
<sequence length="311" mass="35926">MVRKNHRRKNKDINQFWSGVEFDEQFIASPPSSSPPPPVTGTPITIDEVDEADTDAEDEDVAPTEDDSESEAQTQATKTRTGILRQHNILWFLSYHNPTPLEFFRWVQPTHRNRAFEVYKRCSRQAIEACEDLAQLKRLKELNKTADCDADWEHWLTEKKARTIRKEILSTNEDVHQELNTIVNGRYRSKARTPAKRKGNFSDTKDAEGQEEAKHEGREEEKKETGSDLQGREDLDEVLDNEEGFTTTESNTIYHMLEEEDSSSDEESAPEESNHVIYPTKESSNDVWELPSGRFAKDIIRTSPKDSHRYQ</sequence>
<feature type="region of interest" description="Disordered" evidence="1">
    <location>
        <begin position="186"/>
        <end position="311"/>
    </location>
</feature>
<feature type="compositionally biased region" description="Polar residues" evidence="1">
    <location>
        <begin position="244"/>
        <end position="253"/>
    </location>
</feature>
<feature type="compositionally biased region" description="Basic and acidic residues" evidence="1">
    <location>
        <begin position="295"/>
        <end position="311"/>
    </location>
</feature>
<comment type="caution">
    <text evidence="2">The sequence shown here is derived from an EMBL/GenBank/DDBJ whole genome shotgun (WGS) entry which is preliminary data.</text>
</comment>
<reference evidence="2 3" key="1">
    <citation type="journal article" date="2018" name="New Phytol.">
        <title>Phylogenomics of Endogonaceae and evolution of mycorrhizas within Mucoromycota.</title>
        <authorList>
            <person name="Chang Y."/>
            <person name="Desiro A."/>
            <person name="Na H."/>
            <person name="Sandor L."/>
            <person name="Lipzen A."/>
            <person name="Clum A."/>
            <person name="Barry K."/>
            <person name="Grigoriev I.V."/>
            <person name="Martin F.M."/>
            <person name="Stajich J.E."/>
            <person name="Smith M.E."/>
            <person name="Bonito G."/>
            <person name="Spatafora J.W."/>
        </authorList>
    </citation>
    <scope>NUCLEOTIDE SEQUENCE [LARGE SCALE GENOMIC DNA]</scope>
    <source>
        <strain evidence="2 3">GMNB39</strain>
    </source>
</reference>